<gene>
    <name evidence="1" type="ORF">ACFQS1_22315</name>
</gene>
<evidence type="ECO:0000313" key="2">
    <source>
        <dbReference type="Proteomes" id="UP001596548"/>
    </source>
</evidence>
<protein>
    <recommendedName>
        <fullName evidence="3">Type VII secretion system (Wss) protein ESAT-6</fullName>
    </recommendedName>
</protein>
<dbReference type="RefSeq" id="WP_378971420.1">
    <property type="nucleotide sequence ID" value="NZ_JBHTBJ010000016.1"/>
</dbReference>
<dbReference type="EMBL" id="JBHTBJ010000016">
    <property type="protein sequence ID" value="MFC7276735.1"/>
    <property type="molecule type" value="Genomic_DNA"/>
</dbReference>
<evidence type="ECO:0008006" key="3">
    <source>
        <dbReference type="Google" id="ProtNLM"/>
    </source>
</evidence>
<dbReference type="Proteomes" id="UP001596548">
    <property type="component" value="Unassembled WGS sequence"/>
</dbReference>
<keyword evidence="2" id="KW-1185">Reference proteome</keyword>
<organism evidence="1 2">
    <name type="scientific">Paractinoplanes rhizophilus</name>
    <dbReference type="NCBI Taxonomy" id="1416877"/>
    <lineage>
        <taxon>Bacteria</taxon>
        <taxon>Bacillati</taxon>
        <taxon>Actinomycetota</taxon>
        <taxon>Actinomycetes</taxon>
        <taxon>Micromonosporales</taxon>
        <taxon>Micromonosporaceae</taxon>
        <taxon>Paractinoplanes</taxon>
    </lineage>
</organism>
<evidence type="ECO:0000313" key="1">
    <source>
        <dbReference type="EMBL" id="MFC7276735.1"/>
    </source>
</evidence>
<accession>A0ABW2HW54</accession>
<reference evidence="2" key="1">
    <citation type="journal article" date="2019" name="Int. J. Syst. Evol. Microbiol.">
        <title>The Global Catalogue of Microorganisms (GCM) 10K type strain sequencing project: providing services to taxonomists for standard genome sequencing and annotation.</title>
        <authorList>
            <consortium name="The Broad Institute Genomics Platform"/>
            <consortium name="The Broad Institute Genome Sequencing Center for Infectious Disease"/>
            <person name="Wu L."/>
            <person name="Ma J."/>
        </authorList>
    </citation>
    <scope>NUCLEOTIDE SEQUENCE [LARGE SCALE GENOMIC DNA]</scope>
    <source>
        <strain evidence="2">XZYJT-10</strain>
    </source>
</reference>
<name>A0ABW2HW54_9ACTN</name>
<sequence>MTRDDPGRRISDAGRMLGAERESAGAAVAAASAARPWGDDEAGRAFDGRYRTMASQILTAWEQLARYVEGLGEAASRSIKDDAR</sequence>
<proteinExistence type="predicted"/>
<comment type="caution">
    <text evidence="1">The sequence shown here is derived from an EMBL/GenBank/DDBJ whole genome shotgun (WGS) entry which is preliminary data.</text>
</comment>